<protein>
    <recommendedName>
        <fullName evidence="1">Methyltransferase domain-containing protein</fullName>
    </recommendedName>
</protein>
<dbReference type="EMBL" id="BMOD01000004">
    <property type="protein sequence ID" value="GGJ31475.1"/>
    <property type="molecule type" value="Genomic_DNA"/>
</dbReference>
<dbReference type="InterPro" id="IPR029063">
    <property type="entry name" value="SAM-dependent_MTases_sf"/>
</dbReference>
<keyword evidence="3" id="KW-1185">Reference proteome</keyword>
<proteinExistence type="predicted"/>
<dbReference type="RefSeq" id="WP_189002253.1">
    <property type="nucleotide sequence ID" value="NZ_BMOD01000004.1"/>
</dbReference>
<dbReference type="Gene3D" id="3.40.50.150">
    <property type="entry name" value="Vaccinia Virus protein VP39"/>
    <property type="match status" value="1"/>
</dbReference>
<organism evidence="2 3">
    <name type="scientific">Deinococcus roseus</name>
    <dbReference type="NCBI Taxonomy" id="392414"/>
    <lineage>
        <taxon>Bacteria</taxon>
        <taxon>Thermotogati</taxon>
        <taxon>Deinococcota</taxon>
        <taxon>Deinococci</taxon>
        <taxon>Deinococcales</taxon>
        <taxon>Deinococcaceae</taxon>
        <taxon>Deinococcus</taxon>
    </lineage>
</organism>
<evidence type="ECO:0000259" key="1">
    <source>
        <dbReference type="Pfam" id="PF13649"/>
    </source>
</evidence>
<evidence type="ECO:0000313" key="2">
    <source>
        <dbReference type="EMBL" id="GGJ31475.1"/>
    </source>
</evidence>
<comment type="caution">
    <text evidence="2">The sequence shown here is derived from an EMBL/GenBank/DDBJ whole genome shotgun (WGS) entry which is preliminary data.</text>
</comment>
<feature type="domain" description="Methyltransferase" evidence="1">
    <location>
        <begin position="44"/>
        <end position="133"/>
    </location>
</feature>
<dbReference type="Proteomes" id="UP000632222">
    <property type="component" value="Unassembled WGS sequence"/>
</dbReference>
<dbReference type="InterPro" id="IPR041698">
    <property type="entry name" value="Methyltransf_25"/>
</dbReference>
<name>A0ABQ2CZB7_9DEIO</name>
<sequence length="205" mass="23368">MTDLQKYYARRAREYERIYTRPERQQDIKDFTLHLQQEVQRFSVLELACGTGFWTERLSATALSIQANDIGKEVLDVARSKKYGCPVDFSLGDAYHPDPTEAEMVFAGFWFSHVPISRRLEFLAGIRNAVGPGKKLILIDNLCVEGNSTPISRTDSEGNTYQNRKLDNGQTYEVLKNFPTREELLHFSGGEIWTGGYFWGLVTGT</sequence>
<dbReference type="CDD" id="cd02440">
    <property type="entry name" value="AdoMet_MTases"/>
    <property type="match status" value="1"/>
</dbReference>
<dbReference type="SUPFAM" id="SSF53335">
    <property type="entry name" value="S-adenosyl-L-methionine-dependent methyltransferases"/>
    <property type="match status" value="1"/>
</dbReference>
<accession>A0ABQ2CZB7</accession>
<evidence type="ECO:0000313" key="3">
    <source>
        <dbReference type="Proteomes" id="UP000632222"/>
    </source>
</evidence>
<reference evidence="3" key="1">
    <citation type="journal article" date="2019" name="Int. J. Syst. Evol. Microbiol.">
        <title>The Global Catalogue of Microorganisms (GCM) 10K type strain sequencing project: providing services to taxonomists for standard genome sequencing and annotation.</title>
        <authorList>
            <consortium name="The Broad Institute Genomics Platform"/>
            <consortium name="The Broad Institute Genome Sequencing Center for Infectious Disease"/>
            <person name="Wu L."/>
            <person name="Ma J."/>
        </authorList>
    </citation>
    <scope>NUCLEOTIDE SEQUENCE [LARGE SCALE GENOMIC DNA]</scope>
    <source>
        <strain evidence="3">JCM 14370</strain>
    </source>
</reference>
<dbReference type="Pfam" id="PF13649">
    <property type="entry name" value="Methyltransf_25"/>
    <property type="match status" value="1"/>
</dbReference>
<gene>
    <name evidence="2" type="ORF">GCM10008938_17060</name>
</gene>